<dbReference type="RefSeq" id="WP_222975079.1">
    <property type="nucleotide sequence ID" value="NZ_JAINVZ010000003.1"/>
</dbReference>
<evidence type="ECO:0000313" key="1">
    <source>
        <dbReference type="EMBL" id="MBY8884577.1"/>
    </source>
</evidence>
<accession>A0ABS7QN10</accession>
<dbReference type="Proteomes" id="UP001198565">
    <property type="component" value="Unassembled WGS sequence"/>
</dbReference>
<gene>
    <name evidence="1" type="ORF">K7472_06925</name>
</gene>
<evidence type="ECO:0008006" key="3">
    <source>
        <dbReference type="Google" id="ProtNLM"/>
    </source>
</evidence>
<evidence type="ECO:0000313" key="2">
    <source>
        <dbReference type="Proteomes" id="UP001198565"/>
    </source>
</evidence>
<keyword evidence="2" id="KW-1185">Reference proteome</keyword>
<dbReference type="Gene3D" id="3.40.50.1820">
    <property type="entry name" value="alpha/beta hydrolase"/>
    <property type="match status" value="1"/>
</dbReference>
<dbReference type="SUPFAM" id="SSF53474">
    <property type="entry name" value="alpha/beta-Hydrolases"/>
    <property type="match status" value="1"/>
</dbReference>
<protein>
    <recommendedName>
        <fullName evidence="3">Serine-threonine protein kinase</fullName>
    </recommendedName>
</protein>
<comment type="caution">
    <text evidence="1">The sequence shown here is derived from an EMBL/GenBank/DDBJ whole genome shotgun (WGS) entry which is preliminary data.</text>
</comment>
<sequence length="394" mass="42303">MAGIGVEPYWELAVDASGALDPVRRDALARGVRERRLTDLVVFAHGWNNDHTTTTRLLRRFFTPFPALLVRDGTTARVGYAGVFWPSLRFAEEPAVDHKPNAFADQAANMALERGVAAETLDGLVALFPEHAEALRRMNALLRERPLSQARLAEFLGLVRKLSGEPPLAMLNDLPARVYEEFAGALERTGARLPGDPFARLWSGAREVLRQAAYGLMLRRGARAGEVGLGPALGRLARDAAGTRVHLLGHGFGAALAASAARSALRPAASLTLLQAPLVEVELRGVERRVAGPVVACHSRHDDWLGVLYPIATRVTGTPEGPRAVGYAGLAEEAVRLPLAATAPSVTRRFPDSGRVSVDASSVVRNGCPPVGAHLDVCHADLARVVLRAARIMR</sequence>
<name>A0ABS7QN10_9ACTN</name>
<reference evidence="1 2" key="1">
    <citation type="submission" date="2021-08" db="EMBL/GenBank/DDBJ databases">
        <title>Streptomyces sp. PTM05 isolated from lichen.</title>
        <authorList>
            <person name="Somphong A."/>
            <person name="Phongsopitanun W."/>
            <person name="Tanasupawat S."/>
        </authorList>
    </citation>
    <scope>NUCLEOTIDE SEQUENCE [LARGE SCALE GENOMIC DNA]</scope>
    <source>
        <strain evidence="1 2">Ptm05</strain>
    </source>
</reference>
<dbReference type="InterPro" id="IPR029058">
    <property type="entry name" value="AB_hydrolase_fold"/>
</dbReference>
<proteinExistence type="predicted"/>
<dbReference type="EMBL" id="JAINVZ010000003">
    <property type="protein sequence ID" value="MBY8884577.1"/>
    <property type="molecule type" value="Genomic_DNA"/>
</dbReference>
<organism evidence="1 2">
    <name type="scientific">Streptantibioticus parmotrematis</name>
    <dbReference type="NCBI Taxonomy" id="2873249"/>
    <lineage>
        <taxon>Bacteria</taxon>
        <taxon>Bacillati</taxon>
        <taxon>Actinomycetota</taxon>
        <taxon>Actinomycetes</taxon>
        <taxon>Kitasatosporales</taxon>
        <taxon>Streptomycetaceae</taxon>
        <taxon>Streptantibioticus</taxon>
    </lineage>
</organism>